<protein>
    <submittedName>
        <fullName evidence="1">Uncharacterized protein</fullName>
    </submittedName>
</protein>
<keyword evidence="2" id="KW-1185">Reference proteome</keyword>
<name>A0A1U7LGJ4_NEOID</name>
<evidence type="ECO:0000313" key="2">
    <source>
        <dbReference type="Proteomes" id="UP000186594"/>
    </source>
</evidence>
<accession>A0A1U7LGJ4</accession>
<dbReference type="AlphaFoldDB" id="A0A1U7LGJ4"/>
<comment type="caution">
    <text evidence="1">The sequence shown here is derived from an EMBL/GenBank/DDBJ whole genome shotgun (WGS) entry which is preliminary data.</text>
</comment>
<dbReference type="Proteomes" id="UP000186594">
    <property type="component" value="Unassembled WGS sequence"/>
</dbReference>
<evidence type="ECO:0000313" key="1">
    <source>
        <dbReference type="EMBL" id="OLL21774.1"/>
    </source>
</evidence>
<reference evidence="1 2" key="1">
    <citation type="submission" date="2016-04" db="EMBL/GenBank/DDBJ databases">
        <title>Evolutionary innovation and constraint leading to complex multicellularity in the Ascomycota.</title>
        <authorList>
            <person name="Cisse O."/>
            <person name="Nguyen A."/>
            <person name="Hewitt D.A."/>
            <person name="Jedd G."/>
            <person name="Stajich J.E."/>
        </authorList>
    </citation>
    <scope>NUCLEOTIDE SEQUENCE [LARGE SCALE GENOMIC DNA]</scope>
    <source>
        <strain evidence="1 2">DAH-3</strain>
    </source>
</reference>
<gene>
    <name evidence="1" type="ORF">NEOLI_005501</name>
</gene>
<sequence length="47" mass="5020">MIWTAAAGQTSRHQLGLLTAPCSCSRDFCAAPSALASCHRLRLCCCH</sequence>
<organism evidence="1 2">
    <name type="scientific">Neolecta irregularis (strain DAH-3)</name>
    <dbReference type="NCBI Taxonomy" id="1198029"/>
    <lineage>
        <taxon>Eukaryota</taxon>
        <taxon>Fungi</taxon>
        <taxon>Dikarya</taxon>
        <taxon>Ascomycota</taxon>
        <taxon>Taphrinomycotina</taxon>
        <taxon>Neolectales</taxon>
        <taxon>Neolectaceae</taxon>
        <taxon>Neolecta</taxon>
    </lineage>
</organism>
<proteinExistence type="predicted"/>
<dbReference type="EMBL" id="LXFE01004265">
    <property type="protein sequence ID" value="OLL21774.1"/>
    <property type="molecule type" value="Genomic_DNA"/>
</dbReference>